<gene>
    <name evidence="1" type="ORF">ASPGLDRAFT_34890</name>
</gene>
<reference evidence="2" key="1">
    <citation type="journal article" date="2017" name="Genome Biol.">
        <title>Comparative genomics reveals high biological diversity and specific adaptations in the industrially and medically important fungal genus Aspergillus.</title>
        <authorList>
            <person name="de Vries R.P."/>
            <person name="Riley R."/>
            <person name="Wiebenga A."/>
            <person name="Aguilar-Osorio G."/>
            <person name="Amillis S."/>
            <person name="Uchima C.A."/>
            <person name="Anderluh G."/>
            <person name="Asadollahi M."/>
            <person name="Askin M."/>
            <person name="Barry K."/>
            <person name="Battaglia E."/>
            <person name="Bayram O."/>
            <person name="Benocci T."/>
            <person name="Braus-Stromeyer S.A."/>
            <person name="Caldana C."/>
            <person name="Canovas D."/>
            <person name="Cerqueira G.C."/>
            <person name="Chen F."/>
            <person name="Chen W."/>
            <person name="Choi C."/>
            <person name="Clum A."/>
            <person name="Dos Santos R.A."/>
            <person name="Damasio A.R."/>
            <person name="Diallinas G."/>
            <person name="Emri T."/>
            <person name="Fekete E."/>
            <person name="Flipphi M."/>
            <person name="Freyberg S."/>
            <person name="Gallo A."/>
            <person name="Gournas C."/>
            <person name="Habgood R."/>
            <person name="Hainaut M."/>
            <person name="Harispe M.L."/>
            <person name="Henrissat B."/>
            <person name="Hilden K.S."/>
            <person name="Hope R."/>
            <person name="Hossain A."/>
            <person name="Karabika E."/>
            <person name="Karaffa L."/>
            <person name="Karanyi Z."/>
            <person name="Krasevec N."/>
            <person name="Kuo A."/>
            <person name="Kusch H."/>
            <person name="LaButti K."/>
            <person name="Lagendijk E.L."/>
            <person name="Lapidus A."/>
            <person name="Levasseur A."/>
            <person name="Lindquist E."/>
            <person name="Lipzen A."/>
            <person name="Logrieco A.F."/>
            <person name="MacCabe A."/>
            <person name="Maekelae M.R."/>
            <person name="Malavazi I."/>
            <person name="Melin P."/>
            <person name="Meyer V."/>
            <person name="Mielnichuk N."/>
            <person name="Miskei M."/>
            <person name="Molnar A.P."/>
            <person name="Mule G."/>
            <person name="Ngan C.Y."/>
            <person name="Orejas M."/>
            <person name="Orosz E."/>
            <person name="Ouedraogo J.P."/>
            <person name="Overkamp K.M."/>
            <person name="Park H.-S."/>
            <person name="Perrone G."/>
            <person name="Piumi F."/>
            <person name="Punt P.J."/>
            <person name="Ram A.F."/>
            <person name="Ramon A."/>
            <person name="Rauscher S."/>
            <person name="Record E."/>
            <person name="Riano-Pachon D.M."/>
            <person name="Robert V."/>
            <person name="Roehrig J."/>
            <person name="Ruller R."/>
            <person name="Salamov A."/>
            <person name="Salih N.S."/>
            <person name="Samson R.A."/>
            <person name="Sandor E."/>
            <person name="Sanguinetti M."/>
            <person name="Schuetze T."/>
            <person name="Sepcic K."/>
            <person name="Shelest E."/>
            <person name="Sherlock G."/>
            <person name="Sophianopoulou V."/>
            <person name="Squina F.M."/>
            <person name="Sun H."/>
            <person name="Susca A."/>
            <person name="Todd R.B."/>
            <person name="Tsang A."/>
            <person name="Unkles S.E."/>
            <person name="van de Wiele N."/>
            <person name="van Rossen-Uffink D."/>
            <person name="Oliveira J.V."/>
            <person name="Vesth T.C."/>
            <person name="Visser J."/>
            <person name="Yu J.-H."/>
            <person name="Zhou M."/>
            <person name="Andersen M.R."/>
            <person name="Archer D.B."/>
            <person name="Baker S.E."/>
            <person name="Benoit I."/>
            <person name="Brakhage A.A."/>
            <person name="Braus G.H."/>
            <person name="Fischer R."/>
            <person name="Frisvad J.C."/>
            <person name="Goldman G.H."/>
            <person name="Houbraken J."/>
            <person name="Oakley B."/>
            <person name="Pocsi I."/>
            <person name="Scazzocchio C."/>
            <person name="Seiboth B."/>
            <person name="vanKuyk P.A."/>
            <person name="Wortman J."/>
            <person name="Dyer P.S."/>
            <person name="Grigoriev I.V."/>
        </authorList>
    </citation>
    <scope>NUCLEOTIDE SEQUENCE [LARGE SCALE GENOMIC DNA]</scope>
    <source>
        <strain evidence="2">CBS 516.65</strain>
    </source>
</reference>
<dbReference type="EMBL" id="KV878895">
    <property type="protein sequence ID" value="OJJ85258.1"/>
    <property type="molecule type" value="Genomic_DNA"/>
</dbReference>
<dbReference type="Proteomes" id="UP000184300">
    <property type="component" value="Unassembled WGS sequence"/>
</dbReference>
<dbReference type="VEuPathDB" id="FungiDB:ASPGLDRAFT_34890"/>
<dbReference type="GeneID" id="34460738"/>
<evidence type="ECO:0000313" key="1">
    <source>
        <dbReference type="EMBL" id="OJJ85258.1"/>
    </source>
</evidence>
<name>A0A1L9VMV0_ASPGL</name>
<evidence type="ECO:0000313" key="2">
    <source>
        <dbReference type="Proteomes" id="UP000184300"/>
    </source>
</evidence>
<organism evidence="1 2">
    <name type="scientific">Aspergillus glaucus CBS 516.65</name>
    <dbReference type="NCBI Taxonomy" id="1160497"/>
    <lineage>
        <taxon>Eukaryota</taxon>
        <taxon>Fungi</taxon>
        <taxon>Dikarya</taxon>
        <taxon>Ascomycota</taxon>
        <taxon>Pezizomycotina</taxon>
        <taxon>Eurotiomycetes</taxon>
        <taxon>Eurotiomycetidae</taxon>
        <taxon>Eurotiales</taxon>
        <taxon>Aspergillaceae</taxon>
        <taxon>Aspergillus</taxon>
        <taxon>Aspergillus subgen. Aspergillus</taxon>
    </lineage>
</organism>
<dbReference type="InterPro" id="IPR036691">
    <property type="entry name" value="Endo/exonu/phosph_ase_sf"/>
</dbReference>
<dbReference type="Gene3D" id="3.60.10.10">
    <property type="entry name" value="Endonuclease/exonuclease/phosphatase"/>
    <property type="match status" value="1"/>
</dbReference>
<dbReference type="AlphaFoldDB" id="A0A1L9VMV0"/>
<evidence type="ECO:0008006" key="3">
    <source>
        <dbReference type="Google" id="ProtNLM"/>
    </source>
</evidence>
<dbReference type="RefSeq" id="XP_022401956.1">
    <property type="nucleotide sequence ID" value="XM_022544477.1"/>
</dbReference>
<dbReference type="OrthoDB" id="9975959at2759"/>
<accession>A0A1L9VMV0</accession>
<protein>
    <recommendedName>
        <fullName evidence="3">Endonuclease/exonuclease/phosphatase domain-containing protein</fullName>
    </recommendedName>
</protein>
<keyword evidence="2" id="KW-1185">Reference proteome</keyword>
<sequence>MNGKAARIMGSRSFDFLSGPMCEWEDIDESYAWGKQAPAHLREKFECSRMDKVLFCGGVEVKSLRRIGEKVEAWVEYPKSSDDEDEDEDEDTGENVWVSDHLGLEVVFRLV</sequence>
<proteinExistence type="predicted"/>